<dbReference type="InterPro" id="IPR010122">
    <property type="entry name" value="HMG_CoA_synthase_euk"/>
</dbReference>
<comment type="similarity">
    <text evidence="1 5">Belongs to the thiolase-like superfamily. HMG-CoA synthase family.</text>
</comment>
<feature type="binding site" evidence="4">
    <location>
        <position position="210"/>
    </location>
    <ligand>
        <name>CoA</name>
        <dbReference type="ChEBI" id="CHEBI:57287"/>
    </ligand>
</feature>
<dbReference type="SUPFAM" id="SSF53901">
    <property type="entry name" value="Thiolase-like"/>
    <property type="match status" value="2"/>
</dbReference>
<feature type="domain" description="Hydroxymethylglutaryl-coenzyme A synthase C-terminal" evidence="7">
    <location>
        <begin position="288"/>
        <end position="492"/>
    </location>
</feature>
<feature type="active site" description="Proton donor/acceptor" evidence="3">
    <location>
        <position position="297"/>
    </location>
</feature>
<evidence type="ECO:0000256" key="5">
    <source>
        <dbReference type="RuleBase" id="RU364071"/>
    </source>
</evidence>
<evidence type="ECO:0000256" key="2">
    <source>
        <dbReference type="ARBA" id="ARBA00022679"/>
    </source>
</evidence>
<dbReference type="Pfam" id="PF01154">
    <property type="entry name" value="HMG_CoA_synt_N"/>
    <property type="match status" value="1"/>
</dbReference>
<organism evidence="8 9">
    <name type="scientific">Lecanosticta acicola</name>
    <dbReference type="NCBI Taxonomy" id="111012"/>
    <lineage>
        <taxon>Eukaryota</taxon>
        <taxon>Fungi</taxon>
        <taxon>Dikarya</taxon>
        <taxon>Ascomycota</taxon>
        <taxon>Pezizomycotina</taxon>
        <taxon>Dothideomycetes</taxon>
        <taxon>Dothideomycetidae</taxon>
        <taxon>Mycosphaerellales</taxon>
        <taxon>Mycosphaerellaceae</taxon>
        <taxon>Lecanosticta</taxon>
    </lineage>
</organism>
<evidence type="ECO:0000256" key="3">
    <source>
        <dbReference type="PIRSR" id="PIRSR610122-1"/>
    </source>
</evidence>
<evidence type="ECO:0000313" key="9">
    <source>
        <dbReference type="Proteomes" id="UP001296104"/>
    </source>
</evidence>
<evidence type="ECO:0000313" key="8">
    <source>
        <dbReference type="EMBL" id="CAK4034453.1"/>
    </source>
</evidence>
<dbReference type="Proteomes" id="UP001296104">
    <property type="component" value="Unassembled WGS sequence"/>
</dbReference>
<sequence length="493" mass="55033">MSRASGVGIKAIELYVPNQCVEQHELEEFDGVSRGKYTIGLGQTKMAFCDDREDIYSLALTAVSSLMRKNNIHPCSIGRLEVGTESLLDKSKSVKTVLMQLFEPYNTDIEGVDTYNACYGGTNAFLNAINWVESSSWDGRDAIVVAGDIAAYKKATIRATGSAGCVAMLVGPDAPLVVESGLRGSHFRHTYDFYKADFSTEYPDLDGPLSVKCYNEALEACYRIYQYKLKRQESTHDAPLPFSIQPPECTEVKLPDSGLGTPEMKPEDYNNSIMNESLPPGDPVSLPVESFDYMCFHAPTTKIVRKAYSRLFYNDYRTHVHHSLYDSARAQLSKVECESGLQETDMEVFTNLAASHFKERVDPSIFVPSQCGNMYTASVWSALCGLLTLVEPSNLQGKRIGMFSYGSGFASTMFSLRVAGNTQKLRESLNLLQLLKNRRTASPKACEEALTRRAQAYQKKPYQPYGSLYYLRPGTYYLESVDEMSRRSYAVKS</sequence>
<evidence type="ECO:0000256" key="4">
    <source>
        <dbReference type="PIRSR" id="PIRSR610122-2"/>
    </source>
</evidence>
<dbReference type="GO" id="GO:0006696">
    <property type="term" value="P:ergosterol biosynthetic process"/>
    <property type="evidence" value="ECO:0007669"/>
    <property type="project" value="TreeGrafter"/>
</dbReference>
<feature type="binding site" evidence="4">
    <location>
        <position position="306"/>
    </location>
    <ligand>
        <name>CoA</name>
        <dbReference type="ChEBI" id="CHEBI:57287"/>
    </ligand>
</feature>
<dbReference type="GO" id="GO:0010142">
    <property type="term" value="P:farnesyl diphosphate biosynthetic process, mevalonate pathway"/>
    <property type="evidence" value="ECO:0007669"/>
    <property type="project" value="InterPro"/>
</dbReference>
<keyword evidence="9" id="KW-1185">Reference proteome</keyword>
<dbReference type="GO" id="GO:0004421">
    <property type="term" value="F:hydroxymethylglutaryl-CoA synthase activity"/>
    <property type="evidence" value="ECO:0007669"/>
    <property type="project" value="UniProtKB-EC"/>
</dbReference>
<feature type="active site" description="Acyl-thioester intermediate" evidence="3">
    <location>
        <position position="118"/>
    </location>
</feature>
<dbReference type="CDD" id="cd00827">
    <property type="entry name" value="init_cond_enzymes"/>
    <property type="match status" value="1"/>
</dbReference>
<reference evidence="8" key="1">
    <citation type="submission" date="2023-11" db="EMBL/GenBank/DDBJ databases">
        <authorList>
            <person name="Alioto T."/>
            <person name="Alioto T."/>
            <person name="Gomez Garrido J."/>
        </authorList>
    </citation>
    <scope>NUCLEOTIDE SEQUENCE</scope>
</reference>
<gene>
    <name evidence="8" type="ORF">LECACI_7A009611</name>
</gene>
<dbReference type="AlphaFoldDB" id="A0AAI8Z8K8"/>
<name>A0AAI8Z8K8_9PEZI</name>
<dbReference type="InterPro" id="IPR013746">
    <property type="entry name" value="HMG_CoA_synt_C_dom"/>
</dbReference>
<dbReference type="PANTHER" id="PTHR43323:SF2">
    <property type="entry name" value="HYDROXYMETHYLGLUTARYL-COA SYNTHASE"/>
    <property type="match status" value="1"/>
</dbReference>
<dbReference type="InterPro" id="IPR016039">
    <property type="entry name" value="Thiolase-like"/>
</dbReference>
<feature type="domain" description="Hydroxymethylglutaryl-coenzyme A synthase C-terminal" evidence="7">
    <location>
        <begin position="176"/>
        <end position="236"/>
    </location>
</feature>
<evidence type="ECO:0000259" key="7">
    <source>
        <dbReference type="Pfam" id="PF08540"/>
    </source>
</evidence>
<dbReference type="PROSITE" id="PS01226">
    <property type="entry name" value="HMG_COA_SYNTHASE"/>
    <property type="match status" value="1"/>
</dbReference>
<dbReference type="NCBIfam" id="TIGR01833">
    <property type="entry name" value="HMG-CoA-S_euk"/>
    <property type="match status" value="1"/>
</dbReference>
<dbReference type="GO" id="GO:0006084">
    <property type="term" value="P:acetyl-CoA metabolic process"/>
    <property type="evidence" value="ECO:0007669"/>
    <property type="project" value="InterPro"/>
</dbReference>
<dbReference type="Gene3D" id="3.40.47.10">
    <property type="match status" value="1"/>
</dbReference>
<feature type="binding site" evidence="4">
    <location>
        <position position="302"/>
    </location>
    <ligand>
        <name>CoA</name>
        <dbReference type="ChEBI" id="CHEBI:57287"/>
    </ligand>
</feature>
<comment type="caution">
    <text evidence="8">The sequence shown here is derived from an EMBL/GenBank/DDBJ whole genome shotgun (WGS) entry which is preliminary data.</text>
</comment>
<dbReference type="InterPro" id="IPR000590">
    <property type="entry name" value="HMG_CoA_synt_AS"/>
</dbReference>
<dbReference type="InterPro" id="IPR013528">
    <property type="entry name" value="HMG_CoA_synth_N"/>
</dbReference>
<comment type="catalytic activity">
    <reaction evidence="5">
        <text>acetoacetyl-CoA + acetyl-CoA + H2O = (3S)-3-hydroxy-3-methylglutaryl-CoA + CoA + H(+)</text>
        <dbReference type="Rhea" id="RHEA:10188"/>
        <dbReference type="ChEBI" id="CHEBI:15377"/>
        <dbReference type="ChEBI" id="CHEBI:15378"/>
        <dbReference type="ChEBI" id="CHEBI:43074"/>
        <dbReference type="ChEBI" id="CHEBI:57286"/>
        <dbReference type="ChEBI" id="CHEBI:57287"/>
        <dbReference type="ChEBI" id="CHEBI:57288"/>
        <dbReference type="EC" id="2.3.3.10"/>
    </reaction>
</comment>
<dbReference type="Pfam" id="PF08540">
    <property type="entry name" value="HMG_CoA_synt_C"/>
    <property type="match status" value="2"/>
</dbReference>
<dbReference type="EC" id="2.3.3.10" evidence="5"/>
<proteinExistence type="inferred from homology"/>
<protein>
    <recommendedName>
        <fullName evidence="5">Hydroxymethylglutaryl-CoA synthase</fullName>
        <shortName evidence="5">HMG-CoA synthase</shortName>
        <ecNumber evidence="5">2.3.3.10</ecNumber>
    </recommendedName>
    <alternativeName>
        <fullName evidence="5">3-hydroxy-3-methylglutaryl coenzyme A synthase</fullName>
    </alternativeName>
</protein>
<evidence type="ECO:0000256" key="1">
    <source>
        <dbReference type="ARBA" id="ARBA00007061"/>
    </source>
</evidence>
<dbReference type="PANTHER" id="PTHR43323">
    <property type="entry name" value="3-HYDROXY-3-METHYLGLUTARYL COENZYME A SYNTHASE"/>
    <property type="match status" value="1"/>
</dbReference>
<dbReference type="EMBL" id="CAVMBE010000118">
    <property type="protein sequence ID" value="CAK4034453.1"/>
    <property type="molecule type" value="Genomic_DNA"/>
</dbReference>
<evidence type="ECO:0000259" key="6">
    <source>
        <dbReference type="Pfam" id="PF01154"/>
    </source>
</evidence>
<accession>A0AAI8Z8K8</accession>
<feature type="active site" description="Proton donor/acceptor" evidence="3">
    <location>
        <position position="85"/>
    </location>
</feature>
<keyword evidence="2 5" id="KW-0808">Transferase</keyword>
<feature type="domain" description="Hydroxymethylglutaryl-coenzyme A synthase N-terminal" evidence="6">
    <location>
        <begin position="6"/>
        <end position="175"/>
    </location>
</feature>
<comment type="function">
    <text evidence="5">Catalyzes the condensation of acetyl-CoA with acetoacetyl-CoA to form HMG-CoA.</text>
</comment>